<dbReference type="PANTHER" id="PTHR30146">
    <property type="entry name" value="LACI-RELATED TRANSCRIPTIONAL REPRESSOR"/>
    <property type="match status" value="1"/>
</dbReference>
<evidence type="ECO:0000256" key="3">
    <source>
        <dbReference type="ARBA" id="ARBA00023163"/>
    </source>
</evidence>
<protein>
    <submittedName>
        <fullName evidence="5">LacI family transcriptional regulator</fullName>
    </submittedName>
</protein>
<dbReference type="PANTHER" id="PTHR30146:SF109">
    <property type="entry name" value="HTH-TYPE TRANSCRIPTIONAL REGULATOR GALS"/>
    <property type="match status" value="1"/>
</dbReference>
<evidence type="ECO:0000313" key="6">
    <source>
        <dbReference type="Proteomes" id="UP000426246"/>
    </source>
</evidence>
<reference evidence="6" key="1">
    <citation type="submission" date="2018-11" db="EMBL/GenBank/DDBJ databases">
        <title>Complete genome sequence of Paenibacillus sp. ML311-T8.</title>
        <authorList>
            <person name="Nam Y.-D."/>
            <person name="Kang J."/>
            <person name="Chung W.-H."/>
            <person name="Park Y.S."/>
        </authorList>
    </citation>
    <scope>NUCLEOTIDE SEQUENCE [LARGE SCALE GENOMIC DNA]</scope>
    <source>
        <strain evidence="6">ML311-T8</strain>
    </source>
</reference>
<dbReference type="Pfam" id="PF13377">
    <property type="entry name" value="Peripla_BP_3"/>
    <property type="match status" value="1"/>
</dbReference>
<organism evidence="5 6">
    <name type="scientific">Paenibacillus psychroresistens</name>
    <dbReference type="NCBI Taxonomy" id="1778678"/>
    <lineage>
        <taxon>Bacteria</taxon>
        <taxon>Bacillati</taxon>
        <taxon>Bacillota</taxon>
        <taxon>Bacilli</taxon>
        <taxon>Bacillales</taxon>
        <taxon>Paenibacillaceae</taxon>
        <taxon>Paenibacillus</taxon>
    </lineage>
</organism>
<sequence length="376" mass="42905">MRFFRSLTQFTKKNKINIKCNKLRIYFKNTLLLGKDIEKPMIKLKEIAEIANVSVTTVSRILNNKGNFSEITKQKVLDIVKEYLYTPSTALQKLNNISYTIGIFIPNQNDFIDDDPASSVDLNNLKEEFESLGHTLVLTTNTGKIDRSSMSYTMIQENSIDAAIIFAPFTNDELVDELIANNIPYVVTNGRNIEKNWNYIDYNNYDGAKSVIHYLYNLGHRNIGIIAGPVDHLVNINRMQGSMDAFQQLDLQISETQILHGSFSLAHGYESAKTLLNEKPRVTALFCFDDIIAFGAMKAISELNLKIPDNISIVGFDDLKLSEFMIPPLTTVRRFRYDINQLIVKLLIDLINNKYIEMVHISLKTELIERSSCKKI</sequence>
<dbReference type="Proteomes" id="UP000426246">
    <property type="component" value="Chromosome"/>
</dbReference>
<dbReference type="SUPFAM" id="SSF53822">
    <property type="entry name" value="Periplasmic binding protein-like I"/>
    <property type="match status" value="1"/>
</dbReference>
<dbReference type="KEGG" id="ppsc:EHS13_29855"/>
<dbReference type="InterPro" id="IPR028082">
    <property type="entry name" value="Peripla_BP_I"/>
</dbReference>
<dbReference type="GO" id="GO:0003700">
    <property type="term" value="F:DNA-binding transcription factor activity"/>
    <property type="evidence" value="ECO:0007669"/>
    <property type="project" value="TreeGrafter"/>
</dbReference>
<gene>
    <name evidence="5" type="ORF">EHS13_29855</name>
</gene>
<name>A0A6B8RTK2_9BACL</name>
<keyword evidence="6" id="KW-1185">Reference proteome</keyword>
<keyword evidence="1" id="KW-0805">Transcription regulation</keyword>
<dbReference type="GO" id="GO:0000976">
    <property type="term" value="F:transcription cis-regulatory region binding"/>
    <property type="evidence" value="ECO:0007669"/>
    <property type="project" value="TreeGrafter"/>
</dbReference>
<proteinExistence type="predicted"/>
<evidence type="ECO:0000259" key="4">
    <source>
        <dbReference type="PROSITE" id="PS50932"/>
    </source>
</evidence>
<dbReference type="InterPro" id="IPR010982">
    <property type="entry name" value="Lambda_DNA-bd_dom_sf"/>
</dbReference>
<evidence type="ECO:0000256" key="2">
    <source>
        <dbReference type="ARBA" id="ARBA00023125"/>
    </source>
</evidence>
<dbReference type="InterPro" id="IPR000843">
    <property type="entry name" value="HTH_LacI"/>
</dbReference>
<keyword evidence="3" id="KW-0804">Transcription</keyword>
<dbReference type="CDD" id="cd01392">
    <property type="entry name" value="HTH_LacI"/>
    <property type="match status" value="1"/>
</dbReference>
<dbReference type="PROSITE" id="PS00356">
    <property type="entry name" value="HTH_LACI_1"/>
    <property type="match status" value="1"/>
</dbReference>
<dbReference type="Gene3D" id="1.10.260.40">
    <property type="entry name" value="lambda repressor-like DNA-binding domains"/>
    <property type="match status" value="1"/>
</dbReference>
<keyword evidence="2" id="KW-0238">DNA-binding</keyword>
<dbReference type="SMART" id="SM00354">
    <property type="entry name" value="HTH_LACI"/>
    <property type="match status" value="1"/>
</dbReference>
<dbReference type="InterPro" id="IPR046335">
    <property type="entry name" value="LacI/GalR-like_sensor"/>
</dbReference>
<dbReference type="EMBL" id="CP034235">
    <property type="protein sequence ID" value="QGQ98783.1"/>
    <property type="molecule type" value="Genomic_DNA"/>
</dbReference>
<evidence type="ECO:0000256" key="1">
    <source>
        <dbReference type="ARBA" id="ARBA00023015"/>
    </source>
</evidence>
<dbReference type="SUPFAM" id="SSF47413">
    <property type="entry name" value="lambda repressor-like DNA-binding domains"/>
    <property type="match status" value="1"/>
</dbReference>
<dbReference type="AlphaFoldDB" id="A0A6B8RTK2"/>
<dbReference type="Gene3D" id="3.40.50.2300">
    <property type="match status" value="2"/>
</dbReference>
<dbReference type="Pfam" id="PF00356">
    <property type="entry name" value="LacI"/>
    <property type="match status" value="1"/>
</dbReference>
<dbReference type="CDD" id="cd06267">
    <property type="entry name" value="PBP1_LacI_sugar_binding-like"/>
    <property type="match status" value="1"/>
</dbReference>
<accession>A0A6B8RTK2</accession>
<feature type="domain" description="HTH lacI-type" evidence="4">
    <location>
        <begin position="42"/>
        <end position="96"/>
    </location>
</feature>
<evidence type="ECO:0000313" key="5">
    <source>
        <dbReference type="EMBL" id="QGQ98783.1"/>
    </source>
</evidence>
<dbReference type="PROSITE" id="PS50932">
    <property type="entry name" value="HTH_LACI_2"/>
    <property type="match status" value="1"/>
</dbReference>